<proteinExistence type="predicted"/>
<evidence type="ECO:0000313" key="1">
    <source>
        <dbReference type="EMBL" id="SVB26972.1"/>
    </source>
</evidence>
<protein>
    <recommendedName>
        <fullName evidence="2">Lipoprotein</fullName>
    </recommendedName>
</protein>
<evidence type="ECO:0008006" key="2">
    <source>
        <dbReference type="Google" id="ProtNLM"/>
    </source>
</evidence>
<reference evidence="1" key="1">
    <citation type="submission" date="2018-05" db="EMBL/GenBank/DDBJ databases">
        <authorList>
            <person name="Lanie J.A."/>
            <person name="Ng W.-L."/>
            <person name="Kazmierczak K.M."/>
            <person name="Andrzejewski T.M."/>
            <person name="Davidsen T.M."/>
            <person name="Wayne K.J."/>
            <person name="Tettelin H."/>
            <person name="Glass J.I."/>
            <person name="Rusch D."/>
            <person name="Podicherti R."/>
            <person name="Tsui H.-C.T."/>
            <person name="Winkler M.E."/>
        </authorList>
    </citation>
    <scope>NUCLEOTIDE SEQUENCE</scope>
</reference>
<organism evidence="1">
    <name type="scientific">marine metagenome</name>
    <dbReference type="NCBI Taxonomy" id="408172"/>
    <lineage>
        <taxon>unclassified sequences</taxon>
        <taxon>metagenomes</taxon>
        <taxon>ecological metagenomes</taxon>
    </lineage>
</organism>
<accession>A0A382CMH0</accession>
<sequence>MKRLSFLTFVMMITWIVASCGTTSQIGGSGCFGYWNTDGPQRGTRDANRTHKHPYRQCVEKAVSHS</sequence>
<dbReference type="EMBL" id="UINC01035101">
    <property type="protein sequence ID" value="SVB26972.1"/>
    <property type="molecule type" value="Genomic_DNA"/>
</dbReference>
<name>A0A382CMH0_9ZZZZ</name>
<dbReference type="PROSITE" id="PS51257">
    <property type="entry name" value="PROKAR_LIPOPROTEIN"/>
    <property type="match status" value="1"/>
</dbReference>
<gene>
    <name evidence="1" type="ORF">METZ01_LOCUS179826</name>
</gene>
<dbReference type="AlphaFoldDB" id="A0A382CMH0"/>